<keyword evidence="3" id="KW-1185">Reference proteome</keyword>
<protein>
    <submittedName>
        <fullName evidence="2">VCBS repeat-containing protein</fullName>
    </submittedName>
</protein>
<dbReference type="EMBL" id="RQJP01000001">
    <property type="protein sequence ID" value="RRB17624.1"/>
    <property type="molecule type" value="Genomic_DNA"/>
</dbReference>
<dbReference type="PANTHER" id="PTHR44103">
    <property type="entry name" value="PROPROTEIN CONVERTASE P"/>
    <property type="match status" value="1"/>
</dbReference>
<dbReference type="InterPro" id="IPR013517">
    <property type="entry name" value="FG-GAP"/>
</dbReference>
<dbReference type="InterPro" id="IPR028994">
    <property type="entry name" value="Integrin_alpha_N"/>
</dbReference>
<dbReference type="AlphaFoldDB" id="A0A3P1CXM3"/>
<accession>A0A3P1CXM3</accession>
<dbReference type="SUPFAM" id="SSF69318">
    <property type="entry name" value="Integrin alpha N-terminal domain"/>
    <property type="match status" value="1"/>
</dbReference>
<comment type="caution">
    <text evidence="2">The sequence shown here is derived from an EMBL/GenBank/DDBJ whole genome shotgun (WGS) entry which is preliminary data.</text>
</comment>
<dbReference type="PANTHER" id="PTHR44103:SF1">
    <property type="entry name" value="PROPROTEIN CONVERTASE P"/>
    <property type="match status" value="1"/>
</dbReference>
<gene>
    <name evidence="2" type="ORF">EHT87_04905</name>
</gene>
<name>A0A3P1CXM3_9BACT</name>
<dbReference type="Pfam" id="PF13517">
    <property type="entry name" value="FG-GAP_3"/>
    <property type="match status" value="2"/>
</dbReference>
<evidence type="ECO:0000313" key="3">
    <source>
        <dbReference type="Proteomes" id="UP000274271"/>
    </source>
</evidence>
<organism evidence="2 3">
    <name type="scientific">Larkinella knui</name>
    <dbReference type="NCBI Taxonomy" id="2025310"/>
    <lineage>
        <taxon>Bacteria</taxon>
        <taxon>Pseudomonadati</taxon>
        <taxon>Bacteroidota</taxon>
        <taxon>Cytophagia</taxon>
        <taxon>Cytophagales</taxon>
        <taxon>Spirosomataceae</taxon>
        <taxon>Larkinella</taxon>
    </lineage>
</organism>
<dbReference type="Gene3D" id="2.130.10.130">
    <property type="entry name" value="Integrin alpha, N-terminal"/>
    <property type="match status" value="2"/>
</dbReference>
<reference evidence="2 3" key="1">
    <citation type="submission" date="2018-11" db="EMBL/GenBank/DDBJ databases">
        <authorList>
            <person name="Zhou Z."/>
            <person name="Wang G."/>
        </authorList>
    </citation>
    <scope>NUCLEOTIDE SEQUENCE [LARGE SCALE GENOMIC DNA]</scope>
    <source>
        <strain evidence="2 3">KCTC42998</strain>
    </source>
</reference>
<keyword evidence="1" id="KW-0732">Signal</keyword>
<evidence type="ECO:0000256" key="1">
    <source>
        <dbReference type="ARBA" id="ARBA00022729"/>
    </source>
</evidence>
<dbReference type="Proteomes" id="UP000274271">
    <property type="component" value="Unassembled WGS sequence"/>
</dbReference>
<sequence length="410" mass="45823">MMTKMKNSAIKLAVLRKDGMIFIGCLLMSILTGSAQDKGKKGAEIPFKKNVLTTDFITEGATVGDVNKDGKKDVMAGAYWFEAPNWTPHELAKPEKFSYSTGYSNSFLNFAMDVNKDGWIDMIRIDFPGKSAVWHENPKNQPGHWKTHPIHSSVGNESPLFVDVDGDGRQDIVCNDPSAKEIIWLKSPDNNFSDEWERFVISKGDSTPGIHMFTHGLGFGDINGDKKPDVVLHIGWWEGPTDPKRSNWAFHSAKLGEECAQMYITDVNGDGLNDVISSSAHKYGIWWHEQGKDGQGNPTWMTHEIDKTISQTHGLAFVDMNGDKKPDLVTGKRYYAHNNTDNDPGREEPSVLYWFQFQPGKNPSWIPHQIDANSGVGLHVNVEDINNDGLPDITVGNKKGVHVFEQQKLK</sequence>
<dbReference type="OrthoDB" id="9816120at2"/>
<proteinExistence type="predicted"/>
<evidence type="ECO:0000313" key="2">
    <source>
        <dbReference type="EMBL" id="RRB17624.1"/>
    </source>
</evidence>